<dbReference type="InterPro" id="IPR002156">
    <property type="entry name" value="RNaseH_domain"/>
</dbReference>
<dbReference type="Pfam" id="PF13456">
    <property type="entry name" value="RVT_3"/>
    <property type="match status" value="1"/>
</dbReference>
<accession>A0ABR0PCS3</accession>
<dbReference type="InterPro" id="IPR012337">
    <property type="entry name" value="RNaseH-like_sf"/>
</dbReference>
<organism evidence="2 3">
    <name type="scientific">Gossypium arboreum</name>
    <name type="common">Tree cotton</name>
    <name type="synonym">Gossypium nanking</name>
    <dbReference type="NCBI Taxonomy" id="29729"/>
    <lineage>
        <taxon>Eukaryota</taxon>
        <taxon>Viridiplantae</taxon>
        <taxon>Streptophyta</taxon>
        <taxon>Embryophyta</taxon>
        <taxon>Tracheophyta</taxon>
        <taxon>Spermatophyta</taxon>
        <taxon>Magnoliopsida</taxon>
        <taxon>eudicotyledons</taxon>
        <taxon>Gunneridae</taxon>
        <taxon>Pentapetalae</taxon>
        <taxon>rosids</taxon>
        <taxon>malvids</taxon>
        <taxon>Malvales</taxon>
        <taxon>Malvaceae</taxon>
        <taxon>Malvoideae</taxon>
        <taxon>Gossypium</taxon>
    </lineage>
</organism>
<protein>
    <recommendedName>
        <fullName evidence="1">RNase H type-1 domain-containing protein</fullName>
    </recommendedName>
</protein>
<dbReference type="SUPFAM" id="SSF53098">
    <property type="entry name" value="Ribonuclease H-like"/>
    <property type="match status" value="1"/>
</dbReference>
<evidence type="ECO:0000313" key="3">
    <source>
        <dbReference type="Proteomes" id="UP001358586"/>
    </source>
</evidence>
<dbReference type="PANTHER" id="PTHR47723">
    <property type="entry name" value="OS05G0353850 PROTEIN"/>
    <property type="match status" value="1"/>
</dbReference>
<dbReference type="EMBL" id="JARKNE010000007">
    <property type="protein sequence ID" value="KAK5819060.1"/>
    <property type="molecule type" value="Genomic_DNA"/>
</dbReference>
<dbReference type="Gene3D" id="3.30.420.10">
    <property type="entry name" value="Ribonuclease H-like superfamily/Ribonuclease H"/>
    <property type="match status" value="1"/>
</dbReference>
<evidence type="ECO:0000313" key="2">
    <source>
        <dbReference type="EMBL" id="KAK5819060.1"/>
    </source>
</evidence>
<gene>
    <name evidence="2" type="ORF">PVK06_024017</name>
</gene>
<dbReference type="Proteomes" id="UP001358586">
    <property type="component" value="Chromosome 7"/>
</dbReference>
<evidence type="ECO:0000259" key="1">
    <source>
        <dbReference type="Pfam" id="PF13456"/>
    </source>
</evidence>
<dbReference type="InterPro" id="IPR053151">
    <property type="entry name" value="RNase_H-like"/>
</dbReference>
<dbReference type="PANTHER" id="PTHR47723:SF13">
    <property type="entry name" value="PUTATIVE-RELATED"/>
    <property type="match status" value="1"/>
</dbReference>
<reference evidence="2 3" key="1">
    <citation type="submission" date="2023-03" db="EMBL/GenBank/DDBJ databases">
        <title>WGS of Gossypium arboreum.</title>
        <authorList>
            <person name="Yu D."/>
        </authorList>
    </citation>
    <scope>NUCLEOTIDE SEQUENCE [LARGE SCALE GENOMIC DNA]</scope>
    <source>
        <tissue evidence="2">Leaf</tissue>
    </source>
</reference>
<feature type="domain" description="RNase H type-1" evidence="1">
    <location>
        <begin position="148"/>
        <end position="268"/>
    </location>
</feature>
<dbReference type="CDD" id="cd06222">
    <property type="entry name" value="RNase_H_like"/>
    <property type="match status" value="1"/>
</dbReference>
<keyword evidence="3" id="KW-1185">Reference proteome</keyword>
<sequence length="305" mass="35026">MKNGRVFRSCQVINKFGFSFGLLYKEGSLVNMERVRRGLAADPSCPICGFHLEDALNILRDCTVASDVWNQVVPEGSSWACLFGLLIWSLWKNHNLSIFQGRSWNSMEMVQVSSSWANQLFSASRAKSKASFKTPAEKESFEGPIFLNTDGAVQLGSRNTAAREVVRDANGNWIFGYNLYLGKCFIFNAELWGILERLRLIQRRDHDEIIIQFDSMEVVKAILDSSSTEANSTLIRRIQSILFQEKQWFLQYIPRDQNQVTNCLVKQALIRTDNWQVFNAPFPMMRSFMELDKNLNVCLFQNTTM</sequence>
<name>A0ABR0PCS3_GOSAR</name>
<dbReference type="InterPro" id="IPR036397">
    <property type="entry name" value="RNaseH_sf"/>
</dbReference>
<comment type="caution">
    <text evidence="2">The sequence shown here is derived from an EMBL/GenBank/DDBJ whole genome shotgun (WGS) entry which is preliminary data.</text>
</comment>
<dbReference type="InterPro" id="IPR044730">
    <property type="entry name" value="RNase_H-like_dom_plant"/>
</dbReference>
<proteinExistence type="predicted"/>